<keyword evidence="4" id="KW-0408">Iron</keyword>
<keyword evidence="2 6" id="KW-0479">Metal-binding</keyword>
<dbReference type="InterPro" id="IPR019831">
    <property type="entry name" value="Mn/Fe_SOD_N"/>
</dbReference>
<organism evidence="10 11">
    <name type="scientific">Kitasatospora gansuensis</name>
    <dbReference type="NCBI Taxonomy" id="258050"/>
    <lineage>
        <taxon>Bacteria</taxon>
        <taxon>Bacillati</taxon>
        <taxon>Actinomycetota</taxon>
        <taxon>Actinomycetes</taxon>
        <taxon>Kitasatosporales</taxon>
        <taxon>Streptomycetaceae</taxon>
        <taxon>Kitasatospora</taxon>
    </lineage>
</organism>
<dbReference type="InterPro" id="IPR001189">
    <property type="entry name" value="Mn/Fe_SOD"/>
</dbReference>
<dbReference type="PRINTS" id="PR01703">
    <property type="entry name" value="MNSODISMTASE"/>
</dbReference>
<keyword evidence="3 7" id="KW-0560">Oxidoreductase</keyword>
<dbReference type="Gene3D" id="1.10.287.990">
    <property type="entry name" value="Fe,Mn superoxide dismutase (SOD) domain"/>
    <property type="match status" value="1"/>
</dbReference>
<reference evidence="10 11" key="1">
    <citation type="submission" date="2020-08" db="EMBL/GenBank/DDBJ databases">
        <title>Sequencing the genomes of 1000 actinobacteria strains.</title>
        <authorList>
            <person name="Klenk H.-P."/>
        </authorList>
    </citation>
    <scope>NUCLEOTIDE SEQUENCE [LARGE SCALE GENOMIC DNA]</scope>
    <source>
        <strain evidence="10 11">DSM 44786</strain>
    </source>
</reference>
<evidence type="ECO:0000256" key="7">
    <source>
        <dbReference type="RuleBase" id="RU000414"/>
    </source>
</evidence>
<comment type="catalytic activity">
    <reaction evidence="5 7">
        <text>2 superoxide + 2 H(+) = H2O2 + O2</text>
        <dbReference type="Rhea" id="RHEA:20696"/>
        <dbReference type="ChEBI" id="CHEBI:15378"/>
        <dbReference type="ChEBI" id="CHEBI:15379"/>
        <dbReference type="ChEBI" id="CHEBI:16240"/>
        <dbReference type="ChEBI" id="CHEBI:18421"/>
        <dbReference type="EC" id="1.15.1.1"/>
    </reaction>
</comment>
<dbReference type="PANTHER" id="PTHR42769">
    <property type="entry name" value="SUPEROXIDE DISMUTASE"/>
    <property type="match status" value="1"/>
</dbReference>
<proteinExistence type="inferred from homology"/>
<keyword evidence="11" id="KW-1185">Reference proteome</keyword>
<evidence type="ECO:0000256" key="5">
    <source>
        <dbReference type="ARBA" id="ARBA00049204"/>
    </source>
</evidence>
<feature type="binding site" evidence="6">
    <location>
        <position position="162"/>
    </location>
    <ligand>
        <name>Mn(2+)</name>
        <dbReference type="ChEBI" id="CHEBI:29035"/>
    </ligand>
</feature>
<dbReference type="InterPro" id="IPR019833">
    <property type="entry name" value="Mn/Fe_SOD_BS"/>
</dbReference>
<dbReference type="SUPFAM" id="SSF54719">
    <property type="entry name" value="Fe,Mn superoxide dismutase (SOD), C-terminal domain"/>
    <property type="match status" value="1"/>
</dbReference>
<dbReference type="AlphaFoldDB" id="A0A7W7WFC6"/>
<comment type="similarity">
    <text evidence="1 7">Belongs to the iron/manganese superoxide dismutase family.</text>
</comment>
<dbReference type="InterPro" id="IPR036314">
    <property type="entry name" value="SOD_C_sf"/>
</dbReference>
<protein>
    <recommendedName>
        <fullName evidence="7">Superoxide dismutase</fullName>
        <ecNumber evidence="7">1.15.1.1</ecNumber>
    </recommendedName>
</protein>
<name>A0A7W7WFC6_9ACTN</name>
<evidence type="ECO:0000313" key="10">
    <source>
        <dbReference type="EMBL" id="MBB4945136.1"/>
    </source>
</evidence>
<dbReference type="EMBL" id="JACHJR010000001">
    <property type="protein sequence ID" value="MBB4945136.1"/>
    <property type="molecule type" value="Genomic_DNA"/>
</dbReference>
<dbReference type="Gene3D" id="3.55.40.20">
    <property type="entry name" value="Iron/manganese superoxide dismutase, C-terminal domain"/>
    <property type="match status" value="1"/>
</dbReference>
<dbReference type="Pfam" id="PF00081">
    <property type="entry name" value="Sod_Fe_N"/>
    <property type="match status" value="1"/>
</dbReference>
<evidence type="ECO:0000259" key="8">
    <source>
        <dbReference type="Pfam" id="PF00081"/>
    </source>
</evidence>
<accession>A0A7W7WFC6</accession>
<dbReference type="PIRSF" id="PIRSF000349">
    <property type="entry name" value="SODismutase"/>
    <property type="match status" value="1"/>
</dbReference>
<evidence type="ECO:0000259" key="9">
    <source>
        <dbReference type="Pfam" id="PF02777"/>
    </source>
</evidence>
<dbReference type="GO" id="GO:0004784">
    <property type="term" value="F:superoxide dismutase activity"/>
    <property type="evidence" value="ECO:0007669"/>
    <property type="project" value="UniProtKB-EC"/>
</dbReference>
<dbReference type="InterPro" id="IPR036324">
    <property type="entry name" value="Mn/Fe_SOD_N_sf"/>
</dbReference>
<feature type="binding site" evidence="6">
    <location>
        <position position="28"/>
    </location>
    <ligand>
        <name>Mn(2+)</name>
        <dbReference type="ChEBI" id="CHEBI:29035"/>
    </ligand>
</feature>
<feature type="binding site" evidence="6">
    <location>
        <position position="158"/>
    </location>
    <ligand>
        <name>Mn(2+)</name>
        <dbReference type="ChEBI" id="CHEBI:29035"/>
    </ligand>
</feature>
<dbReference type="InterPro" id="IPR019832">
    <property type="entry name" value="Mn/Fe_SOD_C"/>
</dbReference>
<dbReference type="FunFam" id="1.10.287.990:FF:000002">
    <property type="entry name" value="Superoxide dismutase"/>
    <property type="match status" value="1"/>
</dbReference>
<dbReference type="GO" id="GO:0046872">
    <property type="term" value="F:metal ion binding"/>
    <property type="evidence" value="ECO:0007669"/>
    <property type="project" value="UniProtKB-KW"/>
</dbReference>
<evidence type="ECO:0000313" key="11">
    <source>
        <dbReference type="Proteomes" id="UP000573327"/>
    </source>
</evidence>
<feature type="domain" description="Manganese/iron superoxide dismutase C-terminal" evidence="9">
    <location>
        <begin position="91"/>
        <end position="191"/>
    </location>
</feature>
<comment type="caution">
    <text evidence="10">The sequence shown here is derived from an EMBL/GenBank/DDBJ whole genome shotgun (WGS) entry which is preliminary data.</text>
</comment>
<dbReference type="RefSeq" id="WP_184911465.1">
    <property type="nucleotide sequence ID" value="NZ_JACHJR010000001.1"/>
</dbReference>
<feature type="binding site" evidence="6">
    <location>
        <position position="75"/>
    </location>
    <ligand>
        <name>Mn(2+)</name>
        <dbReference type="ChEBI" id="CHEBI:29035"/>
    </ligand>
</feature>
<dbReference type="FunFam" id="3.55.40.20:FF:000001">
    <property type="entry name" value="Superoxide dismutase"/>
    <property type="match status" value="1"/>
</dbReference>
<sequence length="195" mass="21843">MGSFTLPELPYSKDALAPHISSETLDFHWGKHHLTYVTNLNNLTKGTENESKTLEEIIAKSSGPLFDNAAQHWNHTFYWHSLSPNGGGEADGAVKDAIIAKWGSFDTFKQEFTKRATGAFGSGWTWLVKQTDGTLAIVTTSNAETPLTTDAKPILVVDVWEHAYYIDYRNARAKYLDAFWNVVNWDFANKNLAQS</sequence>
<dbReference type="GO" id="GO:0005737">
    <property type="term" value="C:cytoplasm"/>
    <property type="evidence" value="ECO:0007669"/>
    <property type="project" value="UniProtKB-ARBA"/>
</dbReference>
<dbReference type="Proteomes" id="UP000573327">
    <property type="component" value="Unassembled WGS sequence"/>
</dbReference>
<dbReference type="Pfam" id="PF02777">
    <property type="entry name" value="Sod_Fe_C"/>
    <property type="match status" value="1"/>
</dbReference>
<dbReference type="EC" id="1.15.1.1" evidence="7"/>
<dbReference type="SUPFAM" id="SSF46609">
    <property type="entry name" value="Fe,Mn superoxide dismutase (SOD), N-terminal domain"/>
    <property type="match status" value="1"/>
</dbReference>
<evidence type="ECO:0000256" key="2">
    <source>
        <dbReference type="ARBA" id="ARBA00022723"/>
    </source>
</evidence>
<dbReference type="PANTHER" id="PTHR42769:SF3">
    <property type="entry name" value="SUPEROXIDE DISMUTASE [FE] 2, CHLOROPLASTIC"/>
    <property type="match status" value="1"/>
</dbReference>
<evidence type="ECO:0000256" key="6">
    <source>
        <dbReference type="PIRSR" id="PIRSR000349-1"/>
    </source>
</evidence>
<comment type="function">
    <text evidence="7">Destroys radicals which are normally produced within the cells and which are toxic to biological systems.</text>
</comment>
<feature type="domain" description="Manganese/iron superoxide dismutase N-terminal" evidence="8">
    <location>
        <begin position="3"/>
        <end position="83"/>
    </location>
</feature>
<dbReference type="PROSITE" id="PS00088">
    <property type="entry name" value="SOD_MN"/>
    <property type="match status" value="1"/>
</dbReference>
<evidence type="ECO:0000256" key="1">
    <source>
        <dbReference type="ARBA" id="ARBA00008714"/>
    </source>
</evidence>
<evidence type="ECO:0000256" key="3">
    <source>
        <dbReference type="ARBA" id="ARBA00023002"/>
    </source>
</evidence>
<evidence type="ECO:0000256" key="4">
    <source>
        <dbReference type="ARBA" id="ARBA00023004"/>
    </source>
</evidence>
<gene>
    <name evidence="10" type="ORF">F4556_000671</name>
</gene>